<keyword evidence="8" id="KW-1185">Reference proteome</keyword>
<feature type="binding site" evidence="5">
    <location>
        <position position="99"/>
    </location>
    <ligand>
        <name>substrate</name>
    </ligand>
</feature>
<accession>A0ABS3TQL2</accession>
<dbReference type="GO" id="GO:0003955">
    <property type="term" value="F:NAD(P)H dehydrogenase (quinone) activity"/>
    <property type="evidence" value="ECO:0007669"/>
    <property type="project" value="UniProtKB-EC"/>
</dbReference>
<dbReference type="HAMAP" id="MF_01017">
    <property type="entry name" value="NQOR"/>
    <property type="match status" value="1"/>
</dbReference>
<organism evidence="7 8">
    <name type="scientific">Pseudomonas schmalbachii</name>
    <dbReference type="NCBI Taxonomy" id="2816993"/>
    <lineage>
        <taxon>Bacteria</taxon>
        <taxon>Pseudomonadati</taxon>
        <taxon>Pseudomonadota</taxon>
        <taxon>Gammaproteobacteria</taxon>
        <taxon>Pseudomonadales</taxon>
        <taxon>Pseudomonadaceae</taxon>
        <taxon>Pseudomonas</taxon>
    </lineage>
</organism>
<sequence>MKKILVLYYSMYGHIERMAEAVAEGARKVPGVEVTIKRVPETMPEDIARNAGAKLDQKAPVASAQELADYDAILFGSPTRFGNMAGQMRTFLDQTGGLWVKGALIGKFASVFTSTGTGGGGETTITSFWHTLAHHGMVIVGLPYSAPELTDISELRAGSPYGAATIAGADGSRQPSEKELALARFQGEHVAGLTVRQQ</sequence>
<comment type="cofactor">
    <cofactor evidence="5">
        <name>FMN</name>
        <dbReference type="ChEBI" id="CHEBI:58210"/>
    </cofactor>
    <text evidence="5">Binds 1 FMN per monomer.</text>
</comment>
<dbReference type="Proteomes" id="UP000669060">
    <property type="component" value="Unassembled WGS sequence"/>
</dbReference>
<feature type="binding site" evidence="5">
    <location>
        <position position="12"/>
    </location>
    <ligand>
        <name>NAD(+)</name>
        <dbReference type="ChEBI" id="CHEBI:57540"/>
    </ligand>
</feature>
<dbReference type="InterPro" id="IPR005025">
    <property type="entry name" value="FMN_Rdtase-like_dom"/>
</dbReference>
<keyword evidence="5" id="KW-0520">NAD</keyword>
<evidence type="ECO:0000259" key="6">
    <source>
        <dbReference type="PROSITE" id="PS50902"/>
    </source>
</evidence>
<evidence type="ECO:0000256" key="1">
    <source>
        <dbReference type="ARBA" id="ARBA00006961"/>
    </source>
</evidence>
<protein>
    <recommendedName>
        <fullName evidence="5">NAD(P)H dehydrogenase (quinone)</fullName>
        <ecNumber evidence="5">1.6.5.2</ecNumber>
    </recommendedName>
    <alternativeName>
        <fullName evidence="5">NAD(P)H:quinone oxidoreductase</fullName>
        <shortName evidence="5">NQO</shortName>
    </alternativeName>
</protein>
<evidence type="ECO:0000256" key="3">
    <source>
        <dbReference type="ARBA" id="ARBA00022643"/>
    </source>
</evidence>
<keyword evidence="3 5" id="KW-0288">FMN</keyword>
<dbReference type="NCBIfam" id="NF002999">
    <property type="entry name" value="PRK03767.1"/>
    <property type="match status" value="1"/>
</dbReference>
<keyword evidence="5" id="KW-0547">Nucleotide-binding</keyword>
<comment type="catalytic activity">
    <reaction evidence="5">
        <text>a quinone + NADPH + H(+) = a quinol + NADP(+)</text>
        <dbReference type="Rhea" id="RHEA:46164"/>
        <dbReference type="ChEBI" id="CHEBI:15378"/>
        <dbReference type="ChEBI" id="CHEBI:24646"/>
        <dbReference type="ChEBI" id="CHEBI:57783"/>
        <dbReference type="ChEBI" id="CHEBI:58349"/>
        <dbReference type="ChEBI" id="CHEBI:132124"/>
        <dbReference type="EC" id="1.6.5.2"/>
    </reaction>
</comment>
<dbReference type="InterPro" id="IPR010089">
    <property type="entry name" value="Flavoprotein_WrbA-like"/>
</dbReference>
<evidence type="ECO:0000256" key="4">
    <source>
        <dbReference type="ARBA" id="ARBA00023002"/>
    </source>
</evidence>
<dbReference type="Pfam" id="PF03358">
    <property type="entry name" value="FMN_red"/>
    <property type="match status" value="1"/>
</dbReference>
<keyword evidence="4 5" id="KW-0560">Oxidoreductase</keyword>
<dbReference type="EC" id="1.6.5.2" evidence="5"/>
<feature type="binding site" evidence="5">
    <location>
        <position position="134"/>
    </location>
    <ligand>
        <name>FMN</name>
        <dbReference type="ChEBI" id="CHEBI:58210"/>
    </ligand>
</feature>
<name>A0ABS3TQL2_9PSED</name>
<dbReference type="NCBIfam" id="TIGR01755">
    <property type="entry name" value="flav_wrbA"/>
    <property type="match status" value="1"/>
</dbReference>
<comment type="catalytic activity">
    <reaction evidence="5">
        <text>a quinone + NADH + H(+) = a quinol + NAD(+)</text>
        <dbReference type="Rhea" id="RHEA:46160"/>
        <dbReference type="ChEBI" id="CHEBI:15378"/>
        <dbReference type="ChEBI" id="CHEBI:24646"/>
        <dbReference type="ChEBI" id="CHEBI:57540"/>
        <dbReference type="ChEBI" id="CHEBI:57945"/>
        <dbReference type="ChEBI" id="CHEBI:132124"/>
        <dbReference type="EC" id="1.6.5.2"/>
    </reaction>
</comment>
<dbReference type="PANTHER" id="PTHR30546:SF23">
    <property type="entry name" value="FLAVOPROTEIN-LIKE PROTEIN YCP4-RELATED"/>
    <property type="match status" value="1"/>
</dbReference>
<comment type="caution">
    <text evidence="7">The sequence shown here is derived from an EMBL/GenBank/DDBJ whole genome shotgun (WGS) entry which is preliminary data.</text>
</comment>
<dbReference type="SUPFAM" id="SSF52218">
    <property type="entry name" value="Flavoproteins"/>
    <property type="match status" value="1"/>
</dbReference>
<dbReference type="PANTHER" id="PTHR30546">
    <property type="entry name" value="FLAVODOXIN-RELATED PROTEIN WRBA-RELATED"/>
    <property type="match status" value="1"/>
</dbReference>
<dbReference type="InterPro" id="IPR037513">
    <property type="entry name" value="NQO"/>
</dbReference>
<reference evidence="7 8" key="1">
    <citation type="submission" date="2020-12" db="EMBL/GenBank/DDBJ databases">
        <title>Pseudomonas schmalbachii sp. nov. isolated from millipede gut.</title>
        <authorList>
            <person name="Shelomi M."/>
        </authorList>
    </citation>
    <scope>NUCLEOTIDE SEQUENCE [LARGE SCALE GENOMIC DNA]</scope>
    <source>
        <strain evidence="7 8">Milli4</strain>
    </source>
</reference>
<dbReference type="InterPro" id="IPR029039">
    <property type="entry name" value="Flavoprotein-like_sf"/>
</dbReference>
<dbReference type="EMBL" id="JAELYA010000004">
    <property type="protein sequence ID" value="MBO3275961.1"/>
    <property type="molecule type" value="Genomic_DNA"/>
</dbReference>
<comment type="similarity">
    <text evidence="1 5">Belongs to the WrbA family.</text>
</comment>
<evidence type="ECO:0000313" key="7">
    <source>
        <dbReference type="EMBL" id="MBO3275961.1"/>
    </source>
</evidence>
<evidence type="ECO:0000313" key="8">
    <source>
        <dbReference type="Proteomes" id="UP000669060"/>
    </source>
</evidence>
<dbReference type="RefSeq" id="WP_208313994.1">
    <property type="nucleotide sequence ID" value="NZ_JAELYA010000004.1"/>
</dbReference>
<feature type="binding site" evidence="5">
    <location>
        <begin position="10"/>
        <end position="15"/>
    </location>
    <ligand>
        <name>FMN</name>
        <dbReference type="ChEBI" id="CHEBI:58210"/>
    </ligand>
</feature>
<feature type="binding site" evidence="5">
    <location>
        <begin position="79"/>
        <end position="81"/>
    </location>
    <ligand>
        <name>FMN</name>
        <dbReference type="ChEBI" id="CHEBI:58210"/>
    </ligand>
</feature>
<evidence type="ECO:0000256" key="5">
    <source>
        <dbReference type="HAMAP-Rule" id="MF_01017"/>
    </source>
</evidence>
<proteinExistence type="inferred from homology"/>
<dbReference type="Gene3D" id="3.40.50.360">
    <property type="match status" value="1"/>
</dbReference>
<keyword evidence="5" id="KW-0521">NADP</keyword>
<evidence type="ECO:0000256" key="2">
    <source>
        <dbReference type="ARBA" id="ARBA00022630"/>
    </source>
</evidence>
<dbReference type="InterPro" id="IPR008254">
    <property type="entry name" value="Flavodoxin/NO_synth"/>
</dbReference>
<gene>
    <name evidence="7" type="primary">wrbA</name>
    <name evidence="7" type="ORF">JFY56_12070</name>
</gene>
<keyword evidence="2 5" id="KW-0285">Flavoprotein</keyword>
<dbReference type="PROSITE" id="PS50902">
    <property type="entry name" value="FLAVODOXIN_LIKE"/>
    <property type="match status" value="1"/>
</dbReference>
<feature type="domain" description="Flavodoxin-like" evidence="6">
    <location>
        <begin position="4"/>
        <end position="190"/>
    </location>
</feature>
<feature type="binding site" evidence="5">
    <location>
        <begin position="114"/>
        <end position="119"/>
    </location>
    <ligand>
        <name>FMN</name>
        <dbReference type="ChEBI" id="CHEBI:58210"/>
    </ligand>
</feature>